<accession>A0A3P4AYY4</accession>
<sequence length="130" mass="14149">MQIADFPLPFPRAPYSRAMFDNDWVFVSGTIGMDYTAQELAPTVQEQTRLMLRNISAYLAATGAKLEDIVNYTLIIDSMEHVHPVIEVLADELPCKPTGTAMIAGIAYPGAHVEMQVIARKQGGKPAASA</sequence>
<keyword evidence="2" id="KW-1185">Reference proteome</keyword>
<organism evidence="1 2">
    <name type="scientific">Pigmentiphaga humi</name>
    <dbReference type="NCBI Taxonomy" id="2478468"/>
    <lineage>
        <taxon>Bacteria</taxon>
        <taxon>Pseudomonadati</taxon>
        <taxon>Pseudomonadota</taxon>
        <taxon>Betaproteobacteria</taxon>
        <taxon>Burkholderiales</taxon>
        <taxon>Alcaligenaceae</taxon>
        <taxon>Pigmentiphaga</taxon>
    </lineage>
</organism>
<gene>
    <name evidence="1" type="primary">yjgH</name>
    <name evidence="1" type="ORF">PIGHUM_00839</name>
</gene>
<dbReference type="Proteomes" id="UP000277294">
    <property type="component" value="Unassembled WGS sequence"/>
</dbReference>
<proteinExistence type="predicted"/>
<name>A0A3P4AYY4_9BURK</name>
<evidence type="ECO:0000313" key="1">
    <source>
        <dbReference type="EMBL" id="VCU68781.1"/>
    </source>
</evidence>
<dbReference type="PANTHER" id="PTHR43857">
    <property type="entry name" value="BLR7761 PROTEIN"/>
    <property type="match status" value="1"/>
</dbReference>
<dbReference type="OrthoDB" id="9808943at2"/>
<reference evidence="1 2" key="1">
    <citation type="submission" date="2018-10" db="EMBL/GenBank/DDBJ databases">
        <authorList>
            <person name="Criscuolo A."/>
        </authorList>
    </citation>
    <scope>NUCLEOTIDE SEQUENCE [LARGE SCALE GENOMIC DNA]</scope>
    <source>
        <strain evidence="1">DnA1</strain>
    </source>
</reference>
<dbReference type="InterPro" id="IPR006175">
    <property type="entry name" value="YjgF/YER057c/UK114"/>
</dbReference>
<dbReference type="AlphaFoldDB" id="A0A3P4AYY4"/>
<protein>
    <submittedName>
        <fullName evidence="1">RutC family protein YjgH</fullName>
    </submittedName>
</protein>
<dbReference type="Pfam" id="PF01042">
    <property type="entry name" value="Ribonuc_L-PSP"/>
    <property type="match status" value="1"/>
</dbReference>
<dbReference type="InterPro" id="IPR035959">
    <property type="entry name" value="RutC-like_sf"/>
</dbReference>
<dbReference type="RefSeq" id="WP_124078005.1">
    <property type="nucleotide sequence ID" value="NZ_UWPJ01000008.1"/>
</dbReference>
<dbReference type="CDD" id="cd00448">
    <property type="entry name" value="YjgF_YER057c_UK114_family"/>
    <property type="match status" value="1"/>
</dbReference>
<dbReference type="Gene3D" id="3.30.1330.40">
    <property type="entry name" value="RutC-like"/>
    <property type="match status" value="1"/>
</dbReference>
<evidence type="ECO:0000313" key="2">
    <source>
        <dbReference type="Proteomes" id="UP000277294"/>
    </source>
</evidence>
<dbReference type="EMBL" id="UWPJ01000008">
    <property type="protein sequence ID" value="VCU68781.1"/>
    <property type="molecule type" value="Genomic_DNA"/>
</dbReference>
<dbReference type="PANTHER" id="PTHR43857:SF1">
    <property type="entry name" value="YJGH FAMILY PROTEIN"/>
    <property type="match status" value="1"/>
</dbReference>
<dbReference type="SUPFAM" id="SSF55298">
    <property type="entry name" value="YjgF-like"/>
    <property type="match status" value="1"/>
</dbReference>